<evidence type="ECO:0000256" key="1">
    <source>
        <dbReference type="ARBA" id="ARBA00022679"/>
    </source>
</evidence>
<evidence type="ECO:0000313" key="5">
    <source>
        <dbReference type="EMBL" id="MDP2539736.1"/>
    </source>
</evidence>
<evidence type="ECO:0000313" key="7">
    <source>
        <dbReference type="Proteomes" id="UP001240777"/>
    </source>
</evidence>
<evidence type="ECO:0000259" key="3">
    <source>
        <dbReference type="PROSITE" id="PS51186"/>
    </source>
</evidence>
<proteinExistence type="predicted"/>
<dbReference type="Pfam" id="PF00583">
    <property type="entry name" value="Acetyltransf_1"/>
    <property type="match status" value="1"/>
</dbReference>
<feature type="domain" description="N-acetyltransferase" evidence="3">
    <location>
        <begin position="2"/>
        <end position="179"/>
    </location>
</feature>
<dbReference type="Gene3D" id="3.40.630.30">
    <property type="match status" value="1"/>
</dbReference>
<dbReference type="PANTHER" id="PTHR10545:SF29">
    <property type="entry name" value="GH14572P-RELATED"/>
    <property type="match status" value="1"/>
</dbReference>
<dbReference type="AlphaFoldDB" id="A0AA90TCJ4"/>
<keyword evidence="1" id="KW-0808">Transferase</keyword>
<reference evidence="5 7" key="1">
    <citation type="submission" date="2023-07" db="EMBL/GenBank/DDBJ databases">
        <title>Unpublished Manusciprt.</title>
        <authorList>
            <person name="Aydin F."/>
            <person name="Tarhane S."/>
            <person name="Saticioglu I.B."/>
            <person name="Karakaya E."/>
            <person name="Abay S."/>
            <person name="Guran O."/>
            <person name="Bozkurt E."/>
            <person name="Uzum N."/>
            <person name="Olgun K."/>
            <person name="Jablonski D."/>
        </authorList>
    </citation>
    <scope>NUCLEOTIDE SEQUENCE</scope>
    <source>
        <strain evidence="7">faydin-H75</strain>
        <strain evidence="5">Faydin-H76</strain>
    </source>
</reference>
<protein>
    <submittedName>
        <fullName evidence="5">GNAT family N-acetyltransferase</fullName>
    </submittedName>
</protein>
<dbReference type="EMBL" id="JAUPEV010000015">
    <property type="protein sequence ID" value="MDO7253847.1"/>
    <property type="molecule type" value="Genomic_DNA"/>
</dbReference>
<accession>A0AA90TCJ4</accession>
<reference evidence="4 6" key="3">
    <citation type="journal article" date="2024" name="Syst. Appl. Microbiol.">
        <title>Helicobacter cappadocius sp. nov., from lizards: The first psychrotrophic Helicobacter species.</title>
        <authorList>
            <person name="Aydin F."/>
            <person name="Tarhane S."/>
            <person name="Karakaya E."/>
            <person name="Abay S."/>
            <person name="Kayman T."/>
            <person name="Guran O."/>
            <person name="Bozkurt E."/>
            <person name="Uzum N."/>
            <person name="Avci A."/>
            <person name="Olgun K."/>
            <person name="Jablonski D."/>
            <person name="Guran C."/>
            <person name="Burcin Saticioglu I."/>
        </authorList>
    </citation>
    <scope>NUCLEOTIDE SEQUENCE [LARGE SCALE GENOMIC DNA]</scope>
    <source>
        <strain evidence="4">Faydin-H75</strain>
        <strain evidence="6">faydin-H76</strain>
    </source>
</reference>
<dbReference type="InterPro" id="IPR051016">
    <property type="entry name" value="Diverse_Substrate_AcTransf"/>
</dbReference>
<dbReference type="RefSeq" id="WP_305517684.1">
    <property type="nucleotide sequence ID" value="NZ_JAUPEV010000015.1"/>
</dbReference>
<evidence type="ECO:0000313" key="4">
    <source>
        <dbReference type="EMBL" id="MDO7253847.1"/>
    </source>
</evidence>
<dbReference type="PROSITE" id="PS51186">
    <property type="entry name" value="GNAT"/>
    <property type="match status" value="1"/>
</dbReference>
<dbReference type="InterPro" id="IPR000182">
    <property type="entry name" value="GNAT_dom"/>
</dbReference>
<organism evidence="5 6">
    <name type="scientific">Helicobacter cappadocius</name>
    <dbReference type="NCBI Taxonomy" id="3063998"/>
    <lineage>
        <taxon>Bacteria</taxon>
        <taxon>Pseudomonadati</taxon>
        <taxon>Campylobacterota</taxon>
        <taxon>Epsilonproteobacteria</taxon>
        <taxon>Campylobacterales</taxon>
        <taxon>Helicobacteraceae</taxon>
        <taxon>Helicobacter</taxon>
    </lineage>
</organism>
<name>A0AA90TCJ4_9HELI</name>
<dbReference type="Proteomes" id="UP001240777">
    <property type="component" value="Unassembled WGS sequence"/>
</dbReference>
<dbReference type="PANTHER" id="PTHR10545">
    <property type="entry name" value="DIAMINE N-ACETYLTRANSFERASE"/>
    <property type="match status" value="1"/>
</dbReference>
<keyword evidence="2" id="KW-0012">Acyltransferase</keyword>
<dbReference type="InterPro" id="IPR016181">
    <property type="entry name" value="Acyl_CoA_acyltransferase"/>
</dbReference>
<reference evidence="4" key="2">
    <citation type="submission" date="2023-07" db="EMBL/GenBank/DDBJ databases">
        <authorList>
            <person name="Aydin F."/>
            <person name="Tarhane S."/>
            <person name="Saticioglu I.B."/>
            <person name="Karakaya E."/>
            <person name="Abay S."/>
            <person name="Guran O."/>
            <person name="Bozkurt E."/>
            <person name="Uzum N."/>
            <person name="Olgun K."/>
            <person name="Jablonski D."/>
        </authorList>
    </citation>
    <scope>NUCLEOTIDE SEQUENCE</scope>
    <source>
        <strain evidence="4">Faydin-H75</strain>
    </source>
</reference>
<dbReference type="Proteomes" id="UP001177258">
    <property type="component" value="Unassembled WGS sequence"/>
</dbReference>
<keyword evidence="7" id="KW-1185">Reference proteome</keyword>
<evidence type="ECO:0000256" key="2">
    <source>
        <dbReference type="ARBA" id="ARBA00023315"/>
    </source>
</evidence>
<dbReference type="GO" id="GO:0008080">
    <property type="term" value="F:N-acetyltransferase activity"/>
    <property type="evidence" value="ECO:0007669"/>
    <property type="project" value="TreeGrafter"/>
</dbReference>
<dbReference type="EMBL" id="JAUYZK010000014">
    <property type="protein sequence ID" value="MDP2539736.1"/>
    <property type="molecule type" value="Genomic_DNA"/>
</dbReference>
<dbReference type="SUPFAM" id="SSF55729">
    <property type="entry name" value="Acyl-CoA N-acyltransferases (Nat)"/>
    <property type="match status" value="1"/>
</dbReference>
<sequence>MVHFTEAITREHLEDIHKLAQKIWQEHYSNILTDGQIQYMVSNFQSPDAMETQLKEGYQYFQILSKNEIDGREVNTLVGYFSFVQKNDSGDLSKNNSIFLSKLYIQKTSRNQGIAKSVVAYLKRIAQKSSCNSIWLTVNKQNMNSIEAYKRLGFKIYREDSVDIGRGYVMDDYYMKIEL</sequence>
<comment type="caution">
    <text evidence="5">The sequence shown here is derived from an EMBL/GenBank/DDBJ whole genome shotgun (WGS) entry which is preliminary data.</text>
</comment>
<dbReference type="CDD" id="cd04301">
    <property type="entry name" value="NAT_SF"/>
    <property type="match status" value="1"/>
</dbReference>
<evidence type="ECO:0000313" key="6">
    <source>
        <dbReference type="Proteomes" id="UP001177258"/>
    </source>
</evidence>
<gene>
    <name evidence="4" type="ORF">Q5I04_08010</name>
    <name evidence="5" type="ORF">Q5I06_08115</name>
</gene>